<name>A0A7J5ZDA3_DISMA</name>
<dbReference type="Proteomes" id="UP000518266">
    <property type="component" value="Unassembled WGS sequence"/>
</dbReference>
<feature type="region of interest" description="Disordered" evidence="1">
    <location>
        <begin position="85"/>
        <end position="130"/>
    </location>
</feature>
<evidence type="ECO:0000313" key="2">
    <source>
        <dbReference type="EMBL" id="KAF3859805.1"/>
    </source>
</evidence>
<protein>
    <submittedName>
        <fullName evidence="2">Uncharacterized protein</fullName>
    </submittedName>
</protein>
<dbReference type="OrthoDB" id="8933168at2759"/>
<dbReference type="AlphaFoldDB" id="A0A7J5ZDA3"/>
<keyword evidence="3" id="KW-1185">Reference proteome</keyword>
<dbReference type="EMBL" id="JAAKFY010000002">
    <property type="protein sequence ID" value="KAF3859805.1"/>
    <property type="molecule type" value="Genomic_DNA"/>
</dbReference>
<evidence type="ECO:0000313" key="3">
    <source>
        <dbReference type="Proteomes" id="UP000518266"/>
    </source>
</evidence>
<accession>A0A7J5ZDA3</accession>
<comment type="caution">
    <text evidence="2">The sequence shown here is derived from an EMBL/GenBank/DDBJ whole genome shotgun (WGS) entry which is preliminary data.</text>
</comment>
<sequence>MFTGGRDTAANGYRTIVVKMGIEGRVTQVQAKKKLDNLKNKYKECKCPASGQGTEDGKPTAATWAWFVLMDEALGQSAAVSPPCLIASIQEDNPGPSTAQEGQKGREDEEEKEKDDTKRRGGTKKRVREDPYLDLLRENLLYQREADERRAAEARERSEKFLAVLERFAPK</sequence>
<gene>
    <name evidence="2" type="ORF">F7725_000060</name>
</gene>
<organism evidence="2 3">
    <name type="scientific">Dissostichus mawsoni</name>
    <name type="common">Antarctic cod</name>
    <dbReference type="NCBI Taxonomy" id="36200"/>
    <lineage>
        <taxon>Eukaryota</taxon>
        <taxon>Metazoa</taxon>
        <taxon>Chordata</taxon>
        <taxon>Craniata</taxon>
        <taxon>Vertebrata</taxon>
        <taxon>Euteleostomi</taxon>
        <taxon>Actinopterygii</taxon>
        <taxon>Neopterygii</taxon>
        <taxon>Teleostei</taxon>
        <taxon>Neoteleostei</taxon>
        <taxon>Acanthomorphata</taxon>
        <taxon>Eupercaria</taxon>
        <taxon>Perciformes</taxon>
        <taxon>Notothenioidei</taxon>
        <taxon>Nototheniidae</taxon>
        <taxon>Dissostichus</taxon>
    </lineage>
</organism>
<evidence type="ECO:0000256" key="1">
    <source>
        <dbReference type="SAM" id="MobiDB-lite"/>
    </source>
</evidence>
<reference evidence="2 3" key="1">
    <citation type="submission" date="2020-03" db="EMBL/GenBank/DDBJ databases">
        <title>Dissostichus mawsoni Genome sequencing and assembly.</title>
        <authorList>
            <person name="Park H."/>
        </authorList>
    </citation>
    <scope>NUCLEOTIDE SEQUENCE [LARGE SCALE GENOMIC DNA]</scope>
    <source>
        <strain evidence="2">DM0001</strain>
        <tissue evidence="2">Muscle</tissue>
    </source>
</reference>
<proteinExistence type="predicted"/>